<dbReference type="Pfam" id="PF23751">
    <property type="entry name" value="Beta-prop_WDR11_1st"/>
    <property type="match status" value="1"/>
</dbReference>
<dbReference type="InterPro" id="IPR011047">
    <property type="entry name" value="Quinoprotein_ADH-like_sf"/>
</dbReference>
<accession>A0A2K1KA23</accession>
<dbReference type="InterPro" id="IPR039694">
    <property type="entry name" value="WDR11"/>
</dbReference>
<dbReference type="EnsemblPlants" id="Pp3c7_2590V3.5">
    <property type="protein sequence ID" value="Pp3c7_2590V3.5"/>
    <property type="gene ID" value="Pp3c7_2590"/>
</dbReference>
<dbReference type="SUPFAM" id="SSF50998">
    <property type="entry name" value="Quinoprotein alcohol dehydrogenase-like"/>
    <property type="match status" value="1"/>
</dbReference>
<evidence type="ECO:0000313" key="5">
    <source>
        <dbReference type="EMBL" id="PNR50624.1"/>
    </source>
</evidence>
<dbReference type="SUPFAM" id="SSF50978">
    <property type="entry name" value="WD40 repeat-like"/>
    <property type="match status" value="1"/>
</dbReference>
<feature type="compositionally biased region" description="Low complexity" evidence="1">
    <location>
        <begin position="231"/>
        <end position="245"/>
    </location>
</feature>
<dbReference type="Gramene" id="Pp3c7_2590V3.10">
    <property type="protein sequence ID" value="Pp3c7_2590V3.10"/>
    <property type="gene ID" value="Pp3c7_2590"/>
</dbReference>
<dbReference type="FunCoup" id="A0A2K1KA23">
    <property type="interactions" value="2608"/>
</dbReference>
<dbReference type="EnsemblPlants" id="Pp3c7_2590V3.11">
    <property type="protein sequence ID" value="Pp3c7_2590V3.11"/>
    <property type="gene ID" value="Pp3c7_2590"/>
</dbReference>
<evidence type="ECO:0000313" key="7">
    <source>
        <dbReference type="Proteomes" id="UP000006727"/>
    </source>
</evidence>
<organism evidence="5">
    <name type="scientific">Physcomitrium patens</name>
    <name type="common">Spreading-leaved earth moss</name>
    <name type="synonym">Physcomitrella patens</name>
    <dbReference type="NCBI Taxonomy" id="3218"/>
    <lineage>
        <taxon>Eukaryota</taxon>
        <taxon>Viridiplantae</taxon>
        <taxon>Streptophyta</taxon>
        <taxon>Embryophyta</taxon>
        <taxon>Bryophyta</taxon>
        <taxon>Bryophytina</taxon>
        <taxon>Bryopsida</taxon>
        <taxon>Funariidae</taxon>
        <taxon>Funariales</taxon>
        <taxon>Funariaceae</taxon>
        <taxon>Physcomitrium</taxon>
    </lineage>
</organism>
<dbReference type="Proteomes" id="UP000006727">
    <property type="component" value="Chromosome 7"/>
</dbReference>
<dbReference type="Gramene" id="Pp3c7_2590V3.3">
    <property type="protein sequence ID" value="Pp3c7_2590V3.3"/>
    <property type="gene ID" value="Pp3c7_2590"/>
</dbReference>
<feature type="compositionally biased region" description="Low complexity" evidence="1">
    <location>
        <begin position="672"/>
        <end position="688"/>
    </location>
</feature>
<dbReference type="OMA" id="WDTKEIQ"/>
<evidence type="ECO:0000313" key="6">
    <source>
        <dbReference type="EnsemblPlants" id="Pp3c7_2590V3.1"/>
    </source>
</evidence>
<reference evidence="5 7" key="2">
    <citation type="journal article" date="2018" name="Plant J.">
        <title>The Physcomitrella patens chromosome-scale assembly reveals moss genome structure and evolution.</title>
        <authorList>
            <person name="Lang D."/>
            <person name="Ullrich K.K."/>
            <person name="Murat F."/>
            <person name="Fuchs J."/>
            <person name="Jenkins J."/>
            <person name="Haas F.B."/>
            <person name="Piednoel M."/>
            <person name="Gundlach H."/>
            <person name="Van Bel M."/>
            <person name="Meyberg R."/>
            <person name="Vives C."/>
            <person name="Morata J."/>
            <person name="Symeonidi A."/>
            <person name="Hiss M."/>
            <person name="Muchero W."/>
            <person name="Kamisugi Y."/>
            <person name="Saleh O."/>
            <person name="Blanc G."/>
            <person name="Decker E.L."/>
            <person name="van Gessel N."/>
            <person name="Grimwood J."/>
            <person name="Hayes R.D."/>
            <person name="Graham S.W."/>
            <person name="Gunter L.E."/>
            <person name="McDaniel S.F."/>
            <person name="Hoernstein S.N.W."/>
            <person name="Larsson A."/>
            <person name="Li F.W."/>
            <person name="Perroud P.F."/>
            <person name="Phillips J."/>
            <person name="Ranjan P."/>
            <person name="Rokshar D.S."/>
            <person name="Rothfels C.J."/>
            <person name="Schneider L."/>
            <person name="Shu S."/>
            <person name="Stevenson D.W."/>
            <person name="Thummler F."/>
            <person name="Tillich M."/>
            <person name="Villarreal Aguilar J.C."/>
            <person name="Widiez T."/>
            <person name="Wong G.K."/>
            <person name="Wymore A."/>
            <person name="Zhang Y."/>
            <person name="Zimmer A.D."/>
            <person name="Quatrano R.S."/>
            <person name="Mayer K.F.X."/>
            <person name="Goodstein D."/>
            <person name="Casacuberta J.M."/>
            <person name="Vandepoele K."/>
            <person name="Reski R."/>
            <person name="Cuming A.C."/>
            <person name="Tuskan G.A."/>
            <person name="Maumus F."/>
            <person name="Salse J."/>
            <person name="Schmutz J."/>
            <person name="Rensing S.A."/>
        </authorList>
    </citation>
    <scope>NUCLEOTIDE SEQUENCE [LARGE SCALE GENOMIC DNA]</scope>
    <source>
        <strain evidence="6 7">cv. Gransden 2004</strain>
    </source>
</reference>
<dbReference type="EnsemblPlants" id="Pp3c7_2590V3.2">
    <property type="protein sequence ID" value="Pp3c7_2590V3.2"/>
    <property type="gene ID" value="Pp3c7_2590"/>
</dbReference>
<name>A0A2K1KA23_PHYPA</name>
<dbReference type="Gramene" id="Pp3c7_2590V3.8">
    <property type="protein sequence ID" value="Pp3c7_2590V3.8"/>
    <property type="gene ID" value="Pp3c7_2590"/>
</dbReference>
<dbReference type="STRING" id="3218.A0A2K1KA23"/>
<dbReference type="GO" id="GO:0005737">
    <property type="term" value="C:cytoplasm"/>
    <property type="evidence" value="ECO:0000318"/>
    <property type="project" value="GO_Central"/>
</dbReference>
<feature type="compositionally biased region" description="Basic and acidic residues" evidence="1">
    <location>
        <begin position="1032"/>
        <end position="1053"/>
    </location>
</feature>
<dbReference type="Gramene" id="Pp3c7_2590V3.7">
    <property type="protein sequence ID" value="Pp3c7_2590V3.7"/>
    <property type="gene ID" value="Pp3c7_2590"/>
</dbReference>
<dbReference type="Gramene" id="Pp3c7_2590V3.1">
    <property type="protein sequence ID" value="Pp3c7_2590V3.1"/>
    <property type="gene ID" value="Pp3c7_2590"/>
</dbReference>
<dbReference type="RefSeq" id="XP_024380947.1">
    <property type="nucleotide sequence ID" value="XM_024525179.2"/>
</dbReference>
<dbReference type="Gramene" id="Pp3c7_2590V3.4">
    <property type="protein sequence ID" value="Pp3c7_2590V3.4"/>
    <property type="gene ID" value="Pp3c7_2590"/>
</dbReference>
<dbReference type="Gene3D" id="2.130.10.10">
    <property type="entry name" value="YVTN repeat-like/Quinoprotein amine dehydrogenase"/>
    <property type="match status" value="3"/>
</dbReference>
<dbReference type="EnsemblPlants" id="Pp3c7_2590V3.4">
    <property type="protein sequence ID" value="Pp3c7_2590V3.4"/>
    <property type="gene ID" value="Pp3c7_2590"/>
</dbReference>
<gene>
    <name evidence="6" type="primary">LOC112284859</name>
    <name evidence="5" type="ORF">PHYPA_009810</name>
</gene>
<reference evidence="6" key="3">
    <citation type="submission" date="2020-12" db="UniProtKB">
        <authorList>
            <consortium name="EnsemblPlants"/>
        </authorList>
    </citation>
    <scope>IDENTIFICATION</scope>
</reference>
<dbReference type="Pfam" id="PF23752">
    <property type="entry name" value="Beta-prop_WDR11_2nd"/>
    <property type="match status" value="1"/>
</dbReference>
<dbReference type="InterPro" id="IPR057854">
    <property type="entry name" value="TPR_WDR11"/>
</dbReference>
<reference evidence="5 7" key="1">
    <citation type="journal article" date="2008" name="Science">
        <title>The Physcomitrella genome reveals evolutionary insights into the conquest of land by plants.</title>
        <authorList>
            <person name="Rensing S."/>
            <person name="Lang D."/>
            <person name="Zimmer A."/>
            <person name="Terry A."/>
            <person name="Salamov A."/>
            <person name="Shapiro H."/>
            <person name="Nishiyama T."/>
            <person name="Perroud P.-F."/>
            <person name="Lindquist E."/>
            <person name="Kamisugi Y."/>
            <person name="Tanahashi T."/>
            <person name="Sakakibara K."/>
            <person name="Fujita T."/>
            <person name="Oishi K."/>
            <person name="Shin-I T."/>
            <person name="Kuroki Y."/>
            <person name="Toyoda A."/>
            <person name="Suzuki Y."/>
            <person name="Hashimoto A."/>
            <person name="Yamaguchi K."/>
            <person name="Sugano A."/>
            <person name="Kohara Y."/>
            <person name="Fujiyama A."/>
            <person name="Anterola A."/>
            <person name="Aoki S."/>
            <person name="Ashton N."/>
            <person name="Barbazuk W.B."/>
            <person name="Barker E."/>
            <person name="Bennetzen J."/>
            <person name="Bezanilla M."/>
            <person name="Blankenship R."/>
            <person name="Cho S.H."/>
            <person name="Dutcher S."/>
            <person name="Estelle M."/>
            <person name="Fawcett J.A."/>
            <person name="Gundlach H."/>
            <person name="Hanada K."/>
            <person name="Heyl A."/>
            <person name="Hicks K.A."/>
            <person name="Hugh J."/>
            <person name="Lohr M."/>
            <person name="Mayer K."/>
            <person name="Melkozernov A."/>
            <person name="Murata T."/>
            <person name="Nelson D."/>
            <person name="Pils B."/>
            <person name="Prigge M."/>
            <person name="Reiss B."/>
            <person name="Renner T."/>
            <person name="Rombauts S."/>
            <person name="Rushton P."/>
            <person name="Sanderfoot A."/>
            <person name="Schween G."/>
            <person name="Shiu S.-H."/>
            <person name="Stueber K."/>
            <person name="Theodoulou F.L."/>
            <person name="Tu H."/>
            <person name="Van de Peer Y."/>
            <person name="Verrier P.J."/>
            <person name="Waters E."/>
            <person name="Wood A."/>
            <person name="Yang L."/>
            <person name="Cove D."/>
            <person name="Cuming A."/>
            <person name="Hasebe M."/>
            <person name="Lucas S."/>
            <person name="Mishler D.B."/>
            <person name="Reski R."/>
            <person name="Grigoriev I."/>
            <person name="Quatrano R.S."/>
            <person name="Boore J.L."/>
        </authorList>
    </citation>
    <scope>NUCLEOTIDE SEQUENCE [LARGE SCALE GENOMIC DNA]</scope>
    <source>
        <strain evidence="6 7">cv. Gransden 2004</strain>
    </source>
</reference>
<dbReference type="RefSeq" id="XP_024380948.1">
    <property type="nucleotide sequence ID" value="XM_024525180.2"/>
</dbReference>
<dbReference type="InterPro" id="IPR057853">
    <property type="entry name" value="Beta-prop_WDR11_2nd"/>
</dbReference>
<dbReference type="EnsemblPlants" id="Pp3c7_2590V3.6">
    <property type="protein sequence ID" value="Pp3c7_2590V3.6"/>
    <property type="gene ID" value="Pp3c7_2590"/>
</dbReference>
<dbReference type="OrthoDB" id="1291858at2759"/>
<dbReference type="PANTHER" id="PTHR14593">
    <property type="entry name" value="WD REPEAT-CONTAINING PROTEIN 11"/>
    <property type="match status" value="1"/>
</dbReference>
<dbReference type="Pfam" id="PF23753">
    <property type="entry name" value="TPR_WDR11"/>
    <property type="match status" value="1"/>
</dbReference>
<feature type="domain" description="WDR11 second beta-propeller" evidence="3">
    <location>
        <begin position="477"/>
        <end position="881"/>
    </location>
</feature>
<dbReference type="EnsemblPlants" id="Pp3c7_2590V3.7">
    <property type="protein sequence ID" value="Pp3c7_2590V3.7"/>
    <property type="gene ID" value="Pp3c7_2590"/>
</dbReference>
<feature type="region of interest" description="Disordered" evidence="1">
    <location>
        <begin position="670"/>
        <end position="689"/>
    </location>
</feature>
<evidence type="ECO:0000259" key="3">
    <source>
        <dbReference type="Pfam" id="PF23752"/>
    </source>
</evidence>
<dbReference type="EMBL" id="ABEU02000007">
    <property type="protein sequence ID" value="PNR50624.1"/>
    <property type="molecule type" value="Genomic_DNA"/>
</dbReference>
<dbReference type="PANTHER" id="PTHR14593:SF5">
    <property type="entry name" value="WD REPEAT-CONTAINING PROTEIN 11"/>
    <property type="match status" value="1"/>
</dbReference>
<proteinExistence type="predicted"/>
<feature type="region of interest" description="Disordered" evidence="1">
    <location>
        <begin position="1031"/>
        <end position="1056"/>
    </location>
</feature>
<dbReference type="EnsemblPlants" id="Pp3c7_2590V3.1">
    <property type="protein sequence ID" value="Pp3c7_2590V3.1"/>
    <property type="gene ID" value="Pp3c7_2590"/>
</dbReference>
<feature type="domain" description="WDR11 TPR" evidence="4">
    <location>
        <begin position="909"/>
        <end position="1345"/>
    </location>
</feature>
<protein>
    <submittedName>
        <fullName evidence="5 6">Uncharacterized protein</fullName>
    </submittedName>
</protein>
<dbReference type="RefSeq" id="XP_024380950.1">
    <property type="nucleotide sequence ID" value="XM_024525182.2"/>
</dbReference>
<dbReference type="Gramene" id="Pp3c7_2590V3.2">
    <property type="protein sequence ID" value="Pp3c7_2590V3.2"/>
    <property type="gene ID" value="Pp3c7_2590"/>
</dbReference>
<feature type="region of interest" description="Disordered" evidence="1">
    <location>
        <begin position="224"/>
        <end position="245"/>
    </location>
</feature>
<dbReference type="EnsemblPlants" id="Pp3c7_2590V3.9">
    <property type="protein sequence ID" value="Pp3c7_2590V3.9"/>
    <property type="gene ID" value="Pp3c7_2590"/>
</dbReference>
<dbReference type="KEGG" id="ppp:112284859"/>
<dbReference type="Gramene" id="Pp3c7_2590V3.5">
    <property type="protein sequence ID" value="Pp3c7_2590V3.5"/>
    <property type="gene ID" value="Pp3c7_2590"/>
</dbReference>
<dbReference type="InterPro" id="IPR057852">
    <property type="entry name" value="Beta-prop_WDR11_1st"/>
</dbReference>
<dbReference type="EnsemblPlants" id="Pp3c7_2590V3.8">
    <property type="protein sequence ID" value="Pp3c7_2590V3.8"/>
    <property type="gene ID" value="Pp3c7_2590"/>
</dbReference>
<dbReference type="PaxDb" id="3218-PP1S136_182V6.1"/>
<dbReference type="EnsemblPlants" id="Pp3c7_2590V3.10">
    <property type="protein sequence ID" value="Pp3c7_2590V3.10"/>
    <property type="gene ID" value="Pp3c7_2590"/>
</dbReference>
<evidence type="ECO:0000259" key="4">
    <source>
        <dbReference type="Pfam" id="PF23753"/>
    </source>
</evidence>
<dbReference type="Gramene" id="Pp3c7_2590V3.9">
    <property type="protein sequence ID" value="Pp3c7_2590V3.9"/>
    <property type="gene ID" value="Pp3c7_2590"/>
</dbReference>
<feature type="domain" description="WDR11 first beta-propeller" evidence="2">
    <location>
        <begin position="15"/>
        <end position="430"/>
    </location>
</feature>
<evidence type="ECO:0000259" key="2">
    <source>
        <dbReference type="Pfam" id="PF23751"/>
    </source>
</evidence>
<dbReference type="Gramene" id="Pp3c7_2590V3.6">
    <property type="protein sequence ID" value="Pp3c7_2590V3.6"/>
    <property type="gene ID" value="Pp3c7_2590"/>
</dbReference>
<dbReference type="Gramene" id="Pp3c7_2590V3.11">
    <property type="protein sequence ID" value="Pp3c7_2590V3.11"/>
    <property type="gene ID" value="Pp3c7_2590"/>
</dbReference>
<dbReference type="GeneID" id="112284859"/>
<sequence>MSGVEAGVGWMLSPPPSKDNGGAAHCSPHGLVAYGAGSSVVVVEPRSMQLVTVLPMPSPKSISLQPAPFVTAVQWIPEGIPRDLAGQDVSTAHLQLAVGDRHGRVAIWDVASGDISTWLDVDTEKGRQGIQDLCWVYGQPWLLAVIHGPTCLNIWDPRTGRCIWKFDSGGELLGCVRADPFDSRQFCLVGLRGLLMTILVGGVPESEILTKQYIISGQDEKGSMVEKSKDGSVTSGSSSSGAPALASSPGIIVRCMYSRTRRGLVYVMMPREIVIFDLAFGMPLATTSLPPGCSKLLDLLTCIDGDVLYCAHQDGKVSAWRRKEGMQVFTMCLMSTLMPSIGSPVPAPAVLAVIHCPLQLQMQTSSNDDQSGSLQVNSPSGAIPIPSTFSQNDQLSKVKVSSPLEATLLSVSDDGRLWRWVIDDDGTGSEPVSLNGTKLTPRGSGELNTIGEPLHSISDGFNSEMLFKLDLTGQLQLLSSAVSTLAVPMPSMLSMGHGGEGSNFGAVSIPLTALACQGGNLELVDSAANTITASFSVHNNQPVRGVRWLGNTRLVSFSYTEVKGKGGGFVNRLVVTCVRSGHSKVLRVIQKPERSPMRALRTSPSGRYLLILFKEAPAEVWAMTRTPQMVRTLALPFTVMEWALPPAPKAAAAAAVSSARKSAMMKEQSTIASAAASSPSPSSASADSQDSENAESFAFALVNGSIGVFELRNRRVQNFRPKWPSSSFVSADVLITAMAYRTPHVVMGDRTGNIRWWDVVTGLSSSFSTHRGGVRRIKFAPVRIGDPTRGRIAVLFNDHSFAVYDLDTHDPLAHTLVQPHLGSILVLELEWYPLRVDKNEPLLLCIAGADGSFRLLEVQNFVGGKSGQLAKPTQWQRYRPMPLCCPALLPPPHALSLRVLLQQGVHPSWFTVETASTGEASFQRTPSQALGSRGGDLRHYLLSNQNPILRETVFAEVLLKALEPYRRAGHLLDEERKEQYAAVCRQGVATRCAFAAAQFGEYSEAVFWLQLPRALALLSYGSAGPTGFWRTTKKEHSSATEQKPQESEGKDICTSEVPVNKSLDREMSFRNPKVATPYSPEGVLPGAPFKLTHGCMDILPSEQSVIRSVARERIGWHEKFTGTEANQRRVHELIAIGDFESAVTLLLATPPDNPLFYMDALRAVSLASAVSKGLHELAVKVVAANMVGTDDSLSGTHLLCAVGRYQEACSQLQDAGRWVDAATLAATHLQGSDHARVLERWAHHVLNNERNLWRAMMLFVAAGELVEALATLRDAKQPDTSAMFLLACHEAKVTAKSSLPDMMEPEVAGGDDLFDLPGDLAYHHDDVQAVCEYYGEYQRHLAHACTANGTIMD</sequence>
<dbReference type="FunFam" id="2.130.10.10:FF:001078">
    <property type="entry name" value="Transducin family protein / WD-40 repeat family protein"/>
    <property type="match status" value="1"/>
</dbReference>
<dbReference type="EnsemblPlants" id="Pp3c7_2590V3.3">
    <property type="protein sequence ID" value="Pp3c7_2590V3.3"/>
    <property type="gene ID" value="Pp3c7_2590"/>
</dbReference>
<dbReference type="InterPro" id="IPR015943">
    <property type="entry name" value="WD40/YVTN_repeat-like_dom_sf"/>
</dbReference>
<keyword evidence="7" id="KW-1185">Reference proteome</keyword>
<evidence type="ECO:0000256" key="1">
    <source>
        <dbReference type="SAM" id="MobiDB-lite"/>
    </source>
</evidence>
<dbReference type="InterPro" id="IPR036322">
    <property type="entry name" value="WD40_repeat_dom_sf"/>
</dbReference>